<evidence type="ECO:0000313" key="2">
    <source>
        <dbReference type="EMBL" id="MDG4474828.1"/>
    </source>
</evidence>
<gene>
    <name evidence="2" type="ORF">OLX77_01470</name>
</gene>
<feature type="transmembrane region" description="Helical" evidence="1">
    <location>
        <begin position="128"/>
        <end position="147"/>
    </location>
</feature>
<organism evidence="2 3">
    <name type="scientific">Thiovibrio frasassiensis</name>
    <dbReference type="NCBI Taxonomy" id="2984131"/>
    <lineage>
        <taxon>Bacteria</taxon>
        <taxon>Pseudomonadati</taxon>
        <taxon>Thermodesulfobacteriota</taxon>
        <taxon>Desulfobulbia</taxon>
        <taxon>Desulfobulbales</taxon>
        <taxon>Thiovibrionaceae</taxon>
        <taxon>Thiovibrio</taxon>
    </lineage>
</organism>
<dbReference type="AlphaFoldDB" id="A0A9X4MEJ0"/>
<dbReference type="RefSeq" id="WP_307631808.1">
    <property type="nucleotide sequence ID" value="NZ_JAPHEH010000001.1"/>
</dbReference>
<protein>
    <submittedName>
        <fullName evidence="2">DUF2569 domain-containing protein</fullName>
    </submittedName>
</protein>
<feature type="transmembrane region" description="Helical" evidence="1">
    <location>
        <begin position="97"/>
        <end position="116"/>
    </location>
</feature>
<keyword evidence="1" id="KW-0472">Membrane</keyword>
<keyword evidence="1" id="KW-1133">Transmembrane helix</keyword>
<keyword evidence="1" id="KW-0812">Transmembrane</keyword>
<reference evidence="2" key="2">
    <citation type="submission" date="2022-10" db="EMBL/GenBank/DDBJ databases">
        <authorList>
            <person name="Aronson H.S."/>
        </authorList>
    </citation>
    <scope>NUCLEOTIDE SEQUENCE</scope>
    <source>
        <strain evidence="2">RS19-109</strain>
    </source>
</reference>
<feature type="transmembrane region" description="Helical" evidence="1">
    <location>
        <begin position="46"/>
        <end position="65"/>
    </location>
</feature>
<sequence>MDSTLLLSFLPLPIFIVIAWAISRAIKKAANKHPPATPDQSAISGIGGWLLLLILGLMFLGPLMGAGRINLDFMSVESQYPNLKTVAAWGTFKSSTWLTFLLVSCLSFYAGIGLVKSRNILVVKRAKIIIWVIGPAASILLGILIPLLVFGKSDPDPKFVGSMIASIVGAAIWTAYLSKSKRVLSTYGIKPPST</sequence>
<dbReference type="InterPro" id="IPR019690">
    <property type="entry name" value="DUF2569"/>
</dbReference>
<dbReference type="Pfam" id="PF10754">
    <property type="entry name" value="DUF2569"/>
    <property type="match status" value="1"/>
</dbReference>
<evidence type="ECO:0000313" key="3">
    <source>
        <dbReference type="Proteomes" id="UP001154240"/>
    </source>
</evidence>
<accession>A0A9X4MEJ0</accession>
<reference evidence="2" key="1">
    <citation type="journal article" date="2022" name="bioRxiv">
        <title>Thiovibrio frasassiensisgen. nov., sp. nov., an autotrophic, elemental sulfur disproportionating bacterium isolated from sulfidic karst sediment, and proposal of Thiovibrionaceae fam. nov.</title>
        <authorList>
            <person name="Aronson H."/>
            <person name="Thomas C."/>
            <person name="Bhattacharyya M."/>
            <person name="Eckstein S."/>
            <person name="Jensen S."/>
            <person name="Barco R."/>
            <person name="Macalady J."/>
            <person name="Amend J."/>
        </authorList>
    </citation>
    <scope>NUCLEOTIDE SEQUENCE</scope>
    <source>
        <strain evidence="2">RS19-109</strain>
    </source>
</reference>
<proteinExistence type="predicted"/>
<keyword evidence="3" id="KW-1185">Reference proteome</keyword>
<feature type="transmembrane region" description="Helical" evidence="1">
    <location>
        <begin position="6"/>
        <end position="26"/>
    </location>
</feature>
<evidence type="ECO:0000256" key="1">
    <source>
        <dbReference type="SAM" id="Phobius"/>
    </source>
</evidence>
<dbReference type="EMBL" id="JAPHEH010000001">
    <property type="protein sequence ID" value="MDG4474828.1"/>
    <property type="molecule type" value="Genomic_DNA"/>
</dbReference>
<name>A0A9X4MEJ0_9BACT</name>
<dbReference type="Proteomes" id="UP001154240">
    <property type="component" value="Unassembled WGS sequence"/>
</dbReference>
<feature type="transmembrane region" description="Helical" evidence="1">
    <location>
        <begin position="159"/>
        <end position="177"/>
    </location>
</feature>
<comment type="caution">
    <text evidence="2">The sequence shown here is derived from an EMBL/GenBank/DDBJ whole genome shotgun (WGS) entry which is preliminary data.</text>
</comment>